<keyword evidence="5" id="KW-1185">Reference proteome</keyword>
<protein>
    <submittedName>
        <fullName evidence="4">Nuclease HARBI1</fullName>
    </submittedName>
</protein>
<evidence type="ECO:0000256" key="2">
    <source>
        <dbReference type="ARBA" id="ARBA00022723"/>
    </source>
</evidence>
<reference evidence="4" key="2">
    <citation type="journal article" date="2023" name="Science">
        <title>Genomic signatures of disease resistance in endangered staghorn corals.</title>
        <authorList>
            <person name="Vollmer S.V."/>
            <person name="Selwyn J.D."/>
            <person name="Despard B.A."/>
            <person name="Roesel C.L."/>
        </authorList>
    </citation>
    <scope>NUCLEOTIDE SEQUENCE</scope>
    <source>
        <strain evidence="4">K2</strain>
    </source>
</reference>
<dbReference type="AlphaFoldDB" id="A0AAD9PT01"/>
<evidence type="ECO:0000313" key="5">
    <source>
        <dbReference type="Proteomes" id="UP001249851"/>
    </source>
</evidence>
<feature type="domain" description="DDE Tnp4" evidence="3">
    <location>
        <begin position="11"/>
        <end position="127"/>
    </location>
</feature>
<dbReference type="EMBL" id="JARQWQ010000145">
    <property type="protein sequence ID" value="KAK2548528.1"/>
    <property type="molecule type" value="Genomic_DNA"/>
</dbReference>
<dbReference type="GO" id="GO:0046872">
    <property type="term" value="F:metal ion binding"/>
    <property type="evidence" value="ECO:0007669"/>
    <property type="project" value="UniProtKB-KW"/>
</dbReference>
<evidence type="ECO:0000256" key="1">
    <source>
        <dbReference type="ARBA" id="ARBA00001968"/>
    </source>
</evidence>
<gene>
    <name evidence="4" type="ORF">P5673_031315</name>
</gene>
<comment type="caution">
    <text evidence="4">The sequence shown here is derived from an EMBL/GenBank/DDBJ whole genome shotgun (WGS) entry which is preliminary data.</text>
</comment>
<sequence length="133" mass="15020">MSTEKVSTPSTCQLFVTIKESGFTNVVSRWPESTHDSQVFRMSNICKILIVTSTMEGYAPSPFLITPYTTTQNKAQEAYNNAHAKTRVIIEQTFARGKRRFHVLHGAKRMAPGKVFLIVGACAVLQNMKRYIY</sequence>
<comment type="cofactor">
    <cofactor evidence="1">
        <name>a divalent metal cation</name>
        <dbReference type="ChEBI" id="CHEBI:60240"/>
    </cofactor>
</comment>
<evidence type="ECO:0000313" key="4">
    <source>
        <dbReference type="EMBL" id="KAK2548528.1"/>
    </source>
</evidence>
<organism evidence="4 5">
    <name type="scientific">Acropora cervicornis</name>
    <name type="common">Staghorn coral</name>
    <dbReference type="NCBI Taxonomy" id="6130"/>
    <lineage>
        <taxon>Eukaryota</taxon>
        <taxon>Metazoa</taxon>
        <taxon>Cnidaria</taxon>
        <taxon>Anthozoa</taxon>
        <taxon>Hexacorallia</taxon>
        <taxon>Scleractinia</taxon>
        <taxon>Astrocoeniina</taxon>
        <taxon>Acroporidae</taxon>
        <taxon>Acropora</taxon>
    </lineage>
</organism>
<name>A0AAD9PT01_ACRCE</name>
<dbReference type="InterPro" id="IPR027806">
    <property type="entry name" value="HARBI1_dom"/>
</dbReference>
<keyword evidence="2" id="KW-0479">Metal-binding</keyword>
<reference evidence="4" key="1">
    <citation type="journal article" date="2023" name="G3 (Bethesda)">
        <title>Whole genome assembly and annotation of the endangered Caribbean coral Acropora cervicornis.</title>
        <authorList>
            <person name="Selwyn J.D."/>
            <person name="Vollmer S.V."/>
        </authorList>
    </citation>
    <scope>NUCLEOTIDE SEQUENCE</scope>
    <source>
        <strain evidence="4">K2</strain>
    </source>
</reference>
<evidence type="ECO:0000259" key="3">
    <source>
        <dbReference type="Pfam" id="PF13359"/>
    </source>
</evidence>
<dbReference type="Pfam" id="PF13359">
    <property type="entry name" value="DDE_Tnp_4"/>
    <property type="match status" value="1"/>
</dbReference>
<proteinExistence type="predicted"/>
<accession>A0AAD9PT01</accession>
<dbReference type="Proteomes" id="UP001249851">
    <property type="component" value="Unassembled WGS sequence"/>
</dbReference>